<evidence type="ECO:0008006" key="4">
    <source>
        <dbReference type="Google" id="ProtNLM"/>
    </source>
</evidence>
<evidence type="ECO:0000256" key="1">
    <source>
        <dbReference type="SAM" id="MobiDB-lite"/>
    </source>
</evidence>
<dbReference type="EMBL" id="QQBB01000001">
    <property type="protein sequence ID" value="RDI62364.1"/>
    <property type="molecule type" value="Genomic_DNA"/>
</dbReference>
<proteinExistence type="predicted"/>
<sequence>MVNAPSSPGKPASSEAASQSANRPPDNDLPENSKENLDAKLDHAIEETFPTSDPVSVSVTKGTAIDYDQQGRPMESGGRQASGGQGTAEDLLGQAQERLRDAAENVSGMARDAYDRGRHYVRQTAERYPEAERLYREGRHAVSDRVTESPLLAILAAGAAGYLLAWLIHGGSGDRGTRVPDYARTGRGYRPDRR</sequence>
<feature type="region of interest" description="Disordered" evidence="1">
    <location>
        <begin position="1"/>
        <end position="87"/>
    </location>
</feature>
<feature type="compositionally biased region" description="Polar residues" evidence="1">
    <location>
        <begin position="49"/>
        <end position="61"/>
    </location>
</feature>
<protein>
    <recommendedName>
        <fullName evidence="4">ElaB/YqjD/DUF883 family membrane-anchored ribosome-binding protein</fullName>
    </recommendedName>
</protein>
<dbReference type="RefSeq" id="WP_173949850.1">
    <property type="nucleotide sequence ID" value="NZ_QQBB01000001.1"/>
</dbReference>
<comment type="caution">
    <text evidence="2">The sequence shown here is derived from an EMBL/GenBank/DDBJ whole genome shotgun (WGS) entry which is preliminary data.</text>
</comment>
<feature type="compositionally biased region" description="Basic and acidic residues" evidence="1">
    <location>
        <begin position="31"/>
        <end position="46"/>
    </location>
</feature>
<evidence type="ECO:0000313" key="2">
    <source>
        <dbReference type="EMBL" id="RDI62364.1"/>
    </source>
</evidence>
<reference evidence="2 3" key="1">
    <citation type="submission" date="2018-07" db="EMBL/GenBank/DDBJ databases">
        <title>Genomic Encyclopedia of Type Strains, Phase IV (KMG-IV): sequencing the most valuable type-strain genomes for metagenomic binning, comparative biology and taxonomic classification.</title>
        <authorList>
            <person name="Goeker M."/>
        </authorList>
    </citation>
    <scope>NUCLEOTIDE SEQUENCE [LARGE SCALE GENOMIC DNA]</scope>
    <source>
        <strain evidence="2 3">DSM 14364</strain>
    </source>
</reference>
<gene>
    <name evidence="2" type="ORF">DES45_101634</name>
</gene>
<dbReference type="AlphaFoldDB" id="A0A370HZJ2"/>
<name>A0A370HZJ2_9HYPH</name>
<organism evidence="2 3">
    <name type="scientific">Microvirga subterranea</name>
    <dbReference type="NCBI Taxonomy" id="186651"/>
    <lineage>
        <taxon>Bacteria</taxon>
        <taxon>Pseudomonadati</taxon>
        <taxon>Pseudomonadota</taxon>
        <taxon>Alphaproteobacteria</taxon>
        <taxon>Hyphomicrobiales</taxon>
        <taxon>Methylobacteriaceae</taxon>
        <taxon>Microvirga</taxon>
    </lineage>
</organism>
<evidence type="ECO:0000313" key="3">
    <source>
        <dbReference type="Proteomes" id="UP000254925"/>
    </source>
</evidence>
<accession>A0A370HZJ2</accession>
<dbReference type="Proteomes" id="UP000254925">
    <property type="component" value="Unassembled WGS sequence"/>
</dbReference>
<keyword evidence="3" id="KW-1185">Reference proteome</keyword>
<feature type="region of interest" description="Disordered" evidence="1">
    <location>
        <begin position="174"/>
        <end position="194"/>
    </location>
</feature>